<evidence type="ECO:0000313" key="3">
    <source>
        <dbReference type="Proteomes" id="UP001054945"/>
    </source>
</evidence>
<name>A0AAV4S836_CAEEX</name>
<protein>
    <submittedName>
        <fullName evidence="2">Uncharacterized protein</fullName>
    </submittedName>
</protein>
<organism evidence="2 3">
    <name type="scientific">Caerostris extrusa</name>
    <name type="common">Bark spider</name>
    <name type="synonym">Caerostris bankana</name>
    <dbReference type="NCBI Taxonomy" id="172846"/>
    <lineage>
        <taxon>Eukaryota</taxon>
        <taxon>Metazoa</taxon>
        <taxon>Ecdysozoa</taxon>
        <taxon>Arthropoda</taxon>
        <taxon>Chelicerata</taxon>
        <taxon>Arachnida</taxon>
        <taxon>Araneae</taxon>
        <taxon>Araneomorphae</taxon>
        <taxon>Entelegynae</taxon>
        <taxon>Araneoidea</taxon>
        <taxon>Araneidae</taxon>
        <taxon>Caerostris</taxon>
    </lineage>
</organism>
<feature type="region of interest" description="Disordered" evidence="1">
    <location>
        <begin position="57"/>
        <end position="80"/>
    </location>
</feature>
<evidence type="ECO:0000313" key="2">
    <source>
        <dbReference type="EMBL" id="GIY29356.1"/>
    </source>
</evidence>
<reference evidence="2 3" key="1">
    <citation type="submission" date="2021-06" db="EMBL/GenBank/DDBJ databases">
        <title>Caerostris extrusa draft genome.</title>
        <authorList>
            <person name="Kono N."/>
            <person name="Arakawa K."/>
        </authorList>
    </citation>
    <scope>NUCLEOTIDE SEQUENCE [LARGE SCALE GENOMIC DNA]</scope>
</reference>
<dbReference type="Proteomes" id="UP001054945">
    <property type="component" value="Unassembled WGS sequence"/>
</dbReference>
<feature type="region of interest" description="Disordered" evidence="1">
    <location>
        <begin position="27"/>
        <end position="46"/>
    </location>
</feature>
<comment type="caution">
    <text evidence="2">The sequence shown here is derived from an EMBL/GenBank/DDBJ whole genome shotgun (WGS) entry which is preliminary data.</text>
</comment>
<dbReference type="AlphaFoldDB" id="A0AAV4S836"/>
<gene>
    <name evidence="2" type="ORF">CEXT_329571</name>
</gene>
<accession>A0AAV4S836</accession>
<evidence type="ECO:0000256" key="1">
    <source>
        <dbReference type="SAM" id="MobiDB-lite"/>
    </source>
</evidence>
<dbReference type="EMBL" id="BPLR01009057">
    <property type="protein sequence ID" value="GIY29356.1"/>
    <property type="molecule type" value="Genomic_DNA"/>
</dbReference>
<keyword evidence="3" id="KW-1185">Reference proteome</keyword>
<proteinExistence type="predicted"/>
<sequence length="80" mass="9255">MQGKKYVVIRTQIIYFWIHEPVSAKKLPNNSQRMRQSSKKNKTTSVFIPRKQTLALSLPVSQQTKNRKHPSQQAKAFDGT</sequence>